<gene>
    <name evidence="1" type="ORF">CFK37_06725</name>
</gene>
<organism evidence="1 2">
    <name type="scientific">Virgibacillus phasianinus</name>
    <dbReference type="NCBI Taxonomy" id="2017483"/>
    <lineage>
        <taxon>Bacteria</taxon>
        <taxon>Bacillati</taxon>
        <taxon>Bacillota</taxon>
        <taxon>Bacilli</taxon>
        <taxon>Bacillales</taxon>
        <taxon>Bacillaceae</taxon>
        <taxon>Virgibacillus</taxon>
    </lineage>
</organism>
<dbReference type="InterPro" id="IPR058926">
    <property type="entry name" value="YmzB-like"/>
</dbReference>
<keyword evidence="2" id="KW-1185">Reference proteome</keyword>
<dbReference type="Pfam" id="PF25846">
    <property type="entry name" value="YmzB"/>
    <property type="match status" value="1"/>
</dbReference>
<name>A0A220U8L6_9BACI</name>
<dbReference type="EMBL" id="CP022315">
    <property type="protein sequence ID" value="ASK64302.1"/>
    <property type="molecule type" value="Genomic_DNA"/>
</dbReference>
<sequence length="116" mass="13594">MMNQELSIEDFNEMLQKWTGKRIKIFKHEIEDNDETLMNLDNVSYAEQDATIDDYVAKHILQLNGTGVIENDDHEHEPLPSPTYEIPLEDSTNYQFDGSRFNLKNDRGHYSIELCE</sequence>
<dbReference type="OrthoDB" id="2705224at2"/>
<dbReference type="KEGG" id="vil:CFK37_06725"/>
<dbReference type="Proteomes" id="UP000198312">
    <property type="component" value="Chromosome"/>
</dbReference>
<proteinExistence type="predicted"/>
<evidence type="ECO:0000313" key="2">
    <source>
        <dbReference type="Proteomes" id="UP000198312"/>
    </source>
</evidence>
<reference evidence="1 2" key="1">
    <citation type="submission" date="2017-07" db="EMBL/GenBank/DDBJ databases">
        <title>Virgibacillus sp. LM2416.</title>
        <authorList>
            <person name="Tak E.J."/>
            <person name="Bae J.-W."/>
        </authorList>
    </citation>
    <scope>NUCLEOTIDE SEQUENCE [LARGE SCALE GENOMIC DNA]</scope>
    <source>
        <strain evidence="1 2">LM2416</strain>
    </source>
</reference>
<accession>A0A220U8L6</accession>
<protein>
    <submittedName>
        <fullName evidence="1">Uncharacterized protein</fullName>
    </submittedName>
</protein>
<dbReference type="AlphaFoldDB" id="A0A220U8L6"/>
<evidence type="ECO:0000313" key="1">
    <source>
        <dbReference type="EMBL" id="ASK64302.1"/>
    </source>
</evidence>